<dbReference type="AlphaFoldDB" id="A0A921LP14"/>
<dbReference type="InterPro" id="IPR035897">
    <property type="entry name" value="Toll_tir_struct_dom_sf"/>
</dbReference>
<protein>
    <submittedName>
        <fullName evidence="2">TIR domain-containing protein</fullName>
    </submittedName>
</protein>
<evidence type="ECO:0000313" key="3">
    <source>
        <dbReference type="Proteomes" id="UP000782880"/>
    </source>
</evidence>
<proteinExistence type="predicted"/>
<accession>A0A921LP14</accession>
<comment type="caution">
    <text evidence="2">The sequence shown here is derived from an EMBL/GenBank/DDBJ whole genome shotgun (WGS) entry which is preliminary data.</text>
</comment>
<sequence>MGLTTEQKEKRRQDPHVQYIKDRICNKDTGKPYVFISYKSDDWEPVLQGVVYKLVKDYGLNVYFDGDFDNSSAGWLKQFQENMDIESCKGVLVFRSPQYMTSYATVLELMYSQSGLATDNDEPLPLVCINLAGSEYPDTDTKETTGLGDSTHNINANPERECFSQIVNTLHEQGRIGWKPFNRFKKEQAVGVLSQRLCRKIAEAVLQSYRNGIQEKDPQNINSIVNTIKTECGEDVFEQGVPDASSEPTTSPAPQQTPAAVMQTPDNLAPAAPASYTPPVAEGYTYTLFGQTYHAGSREQGKLMYDTFAALVQRFPDRIPALTRRTSVARAEDVTNANTREAKPPYFRICRSFPVNGQNYLVGISYGFEAKLAEIRGMLKLCGVNPAEFVLIQGGASSTANTTPASVSSSPSAPERAATGPAASPADGGTVFRYTLWGTLCTADTLANLMHDVFDRIAERYPDKVPQMAADNSLSAVARRDDVDNSRLPANKLNYFKACRLHTVAGQEYYVSTRYGREQGIAQLEKMLQVCEGRSDALEILSAPQKSVHNRSN</sequence>
<feature type="region of interest" description="Disordered" evidence="1">
    <location>
        <begin position="398"/>
        <end position="425"/>
    </location>
</feature>
<gene>
    <name evidence="2" type="ORF">K8V20_06770</name>
</gene>
<organism evidence="2 3">
    <name type="scientific">Subdoligranulum variabile</name>
    <dbReference type="NCBI Taxonomy" id="214851"/>
    <lineage>
        <taxon>Bacteria</taxon>
        <taxon>Bacillati</taxon>
        <taxon>Bacillota</taxon>
        <taxon>Clostridia</taxon>
        <taxon>Eubacteriales</taxon>
        <taxon>Oscillospiraceae</taxon>
        <taxon>Subdoligranulum</taxon>
    </lineage>
</organism>
<dbReference type="SUPFAM" id="SSF52200">
    <property type="entry name" value="Toll/Interleukin receptor TIR domain"/>
    <property type="match status" value="1"/>
</dbReference>
<reference evidence="2" key="1">
    <citation type="journal article" date="2021" name="PeerJ">
        <title>Extensive microbial diversity within the chicken gut microbiome revealed by metagenomics and culture.</title>
        <authorList>
            <person name="Gilroy R."/>
            <person name="Ravi A."/>
            <person name="Getino M."/>
            <person name="Pursley I."/>
            <person name="Horton D.L."/>
            <person name="Alikhan N.F."/>
            <person name="Baker D."/>
            <person name="Gharbi K."/>
            <person name="Hall N."/>
            <person name="Watson M."/>
            <person name="Adriaenssens E.M."/>
            <person name="Foster-Nyarko E."/>
            <person name="Jarju S."/>
            <person name="Secka A."/>
            <person name="Antonio M."/>
            <person name="Oren A."/>
            <person name="Chaudhuri R.R."/>
            <person name="La Ragione R."/>
            <person name="Hildebrand F."/>
            <person name="Pallen M.J."/>
        </authorList>
    </citation>
    <scope>NUCLEOTIDE SEQUENCE</scope>
    <source>
        <strain evidence="2">ChiBcec21-2208</strain>
    </source>
</reference>
<dbReference type="EMBL" id="DYVE01000177">
    <property type="protein sequence ID" value="HJG28332.1"/>
    <property type="molecule type" value="Genomic_DNA"/>
</dbReference>
<name>A0A921LP14_9FIRM</name>
<evidence type="ECO:0000256" key="1">
    <source>
        <dbReference type="SAM" id="MobiDB-lite"/>
    </source>
</evidence>
<dbReference type="Gene3D" id="3.40.50.10140">
    <property type="entry name" value="Toll/interleukin-1 receptor homology (TIR) domain"/>
    <property type="match status" value="1"/>
</dbReference>
<dbReference type="Proteomes" id="UP000782880">
    <property type="component" value="Unassembled WGS sequence"/>
</dbReference>
<reference evidence="2" key="2">
    <citation type="submission" date="2021-09" db="EMBL/GenBank/DDBJ databases">
        <authorList>
            <person name="Gilroy R."/>
        </authorList>
    </citation>
    <scope>NUCLEOTIDE SEQUENCE</scope>
    <source>
        <strain evidence="2">ChiBcec21-2208</strain>
    </source>
</reference>
<feature type="compositionally biased region" description="Low complexity" evidence="1">
    <location>
        <begin position="244"/>
        <end position="259"/>
    </location>
</feature>
<feature type="region of interest" description="Disordered" evidence="1">
    <location>
        <begin position="239"/>
        <end position="259"/>
    </location>
</feature>
<evidence type="ECO:0000313" key="2">
    <source>
        <dbReference type="EMBL" id="HJG28332.1"/>
    </source>
</evidence>
<feature type="compositionally biased region" description="Low complexity" evidence="1">
    <location>
        <begin position="398"/>
        <end position="419"/>
    </location>
</feature>